<keyword evidence="7" id="KW-1185">Reference proteome</keyword>
<dbReference type="GO" id="GO:0022857">
    <property type="term" value="F:transmembrane transporter activity"/>
    <property type="evidence" value="ECO:0007669"/>
    <property type="project" value="TreeGrafter"/>
</dbReference>
<reference evidence="6 7" key="1">
    <citation type="submission" date="2024-01" db="EMBL/GenBank/DDBJ databases">
        <title>The genome of the rayed Mediterranean limpet Patella caerulea (Linnaeus, 1758).</title>
        <authorList>
            <person name="Anh-Thu Weber A."/>
            <person name="Halstead-Nussloch G."/>
        </authorList>
    </citation>
    <scope>NUCLEOTIDE SEQUENCE [LARGE SCALE GENOMIC DNA]</scope>
    <source>
        <strain evidence="6">AATW-2023a</strain>
        <tissue evidence="6">Whole specimen</tissue>
    </source>
</reference>
<dbReference type="GO" id="GO:0016020">
    <property type="term" value="C:membrane"/>
    <property type="evidence" value="ECO:0007669"/>
    <property type="project" value="UniProtKB-SubCell"/>
</dbReference>
<keyword evidence="3 5" id="KW-1133">Transmembrane helix</keyword>
<dbReference type="AlphaFoldDB" id="A0AAN8G160"/>
<protein>
    <submittedName>
        <fullName evidence="6">Uncharacterized protein</fullName>
    </submittedName>
</protein>
<comment type="subcellular location">
    <subcellularLocation>
        <location evidence="1">Membrane</location>
        <topology evidence="1">Multi-pass membrane protein</topology>
    </subcellularLocation>
</comment>
<dbReference type="EMBL" id="JAZGQO010000021">
    <property type="protein sequence ID" value="KAK6165946.1"/>
    <property type="molecule type" value="Genomic_DNA"/>
</dbReference>
<name>A0AAN8G160_PATCE</name>
<dbReference type="GO" id="GO:0006820">
    <property type="term" value="P:monoatomic anion transport"/>
    <property type="evidence" value="ECO:0007669"/>
    <property type="project" value="TreeGrafter"/>
</dbReference>
<evidence type="ECO:0000256" key="2">
    <source>
        <dbReference type="ARBA" id="ARBA00022692"/>
    </source>
</evidence>
<proteinExistence type="predicted"/>
<dbReference type="PANTHER" id="PTHR11662:SF399">
    <property type="entry name" value="FI19708P1-RELATED"/>
    <property type="match status" value="1"/>
</dbReference>
<keyword evidence="2 5" id="KW-0812">Transmembrane</keyword>
<sequence>MGVTTTVAMSAGLTAPSITSALIEEDQNTSEEWKEVFWIVAAVNVVGTIIFAIFSKGEIQPWAIRVNDKAIDESNVKGLDVKSDVITNL</sequence>
<gene>
    <name evidence="6" type="ORF">SNE40_022751</name>
</gene>
<evidence type="ECO:0000256" key="5">
    <source>
        <dbReference type="SAM" id="Phobius"/>
    </source>
</evidence>
<evidence type="ECO:0000256" key="4">
    <source>
        <dbReference type="ARBA" id="ARBA00023136"/>
    </source>
</evidence>
<feature type="transmembrane region" description="Helical" evidence="5">
    <location>
        <begin position="37"/>
        <end position="55"/>
    </location>
</feature>
<dbReference type="InterPro" id="IPR050382">
    <property type="entry name" value="MFS_Na/Anion_cotransporter"/>
</dbReference>
<accession>A0AAN8G160</accession>
<evidence type="ECO:0000313" key="6">
    <source>
        <dbReference type="EMBL" id="KAK6165946.1"/>
    </source>
</evidence>
<evidence type="ECO:0000256" key="3">
    <source>
        <dbReference type="ARBA" id="ARBA00022989"/>
    </source>
</evidence>
<dbReference type="PANTHER" id="PTHR11662">
    <property type="entry name" value="SOLUTE CARRIER FAMILY 17"/>
    <property type="match status" value="1"/>
</dbReference>
<organism evidence="6 7">
    <name type="scientific">Patella caerulea</name>
    <name type="common">Rayed Mediterranean limpet</name>
    <dbReference type="NCBI Taxonomy" id="87958"/>
    <lineage>
        <taxon>Eukaryota</taxon>
        <taxon>Metazoa</taxon>
        <taxon>Spiralia</taxon>
        <taxon>Lophotrochozoa</taxon>
        <taxon>Mollusca</taxon>
        <taxon>Gastropoda</taxon>
        <taxon>Patellogastropoda</taxon>
        <taxon>Patelloidea</taxon>
        <taxon>Patellidae</taxon>
        <taxon>Patella</taxon>
    </lineage>
</organism>
<keyword evidence="4 5" id="KW-0472">Membrane</keyword>
<dbReference type="Proteomes" id="UP001347796">
    <property type="component" value="Unassembled WGS sequence"/>
</dbReference>
<evidence type="ECO:0000256" key="1">
    <source>
        <dbReference type="ARBA" id="ARBA00004141"/>
    </source>
</evidence>
<evidence type="ECO:0000313" key="7">
    <source>
        <dbReference type="Proteomes" id="UP001347796"/>
    </source>
</evidence>
<comment type="caution">
    <text evidence="6">The sequence shown here is derived from an EMBL/GenBank/DDBJ whole genome shotgun (WGS) entry which is preliminary data.</text>
</comment>